<dbReference type="InterPro" id="IPR006612">
    <property type="entry name" value="THAP_Znf"/>
</dbReference>
<evidence type="ECO:0000256" key="10">
    <source>
        <dbReference type="ARBA" id="ARBA00023242"/>
    </source>
</evidence>
<evidence type="ECO:0000313" key="15">
    <source>
        <dbReference type="RefSeq" id="XP_025419792.1"/>
    </source>
</evidence>
<evidence type="ECO:0000256" key="8">
    <source>
        <dbReference type="ARBA" id="ARBA00023125"/>
    </source>
</evidence>
<keyword evidence="5" id="KW-0862">Zinc</keyword>
<keyword evidence="10" id="KW-0539">Nucleus</keyword>
<organism evidence="14 15">
    <name type="scientific">Sipha flava</name>
    <name type="common">yellow sugarcane aphid</name>
    <dbReference type="NCBI Taxonomy" id="143950"/>
    <lineage>
        <taxon>Eukaryota</taxon>
        <taxon>Metazoa</taxon>
        <taxon>Ecdysozoa</taxon>
        <taxon>Arthropoda</taxon>
        <taxon>Hexapoda</taxon>
        <taxon>Insecta</taxon>
        <taxon>Pterygota</taxon>
        <taxon>Neoptera</taxon>
        <taxon>Paraneoptera</taxon>
        <taxon>Hemiptera</taxon>
        <taxon>Sternorrhyncha</taxon>
        <taxon>Aphidomorpha</taxon>
        <taxon>Aphidoidea</taxon>
        <taxon>Aphididae</taxon>
        <taxon>Sipha</taxon>
    </lineage>
</organism>
<keyword evidence="7" id="KW-0175">Coiled coil</keyword>
<dbReference type="GO" id="GO:0008270">
    <property type="term" value="F:zinc ion binding"/>
    <property type="evidence" value="ECO:0007669"/>
    <property type="project" value="UniProtKB-KW"/>
</dbReference>
<dbReference type="PANTHER" id="PTHR46600:SF1">
    <property type="entry name" value="THAP DOMAIN-CONTAINING PROTEIN 1"/>
    <property type="match status" value="1"/>
</dbReference>
<evidence type="ECO:0000313" key="14">
    <source>
        <dbReference type="Proteomes" id="UP000694846"/>
    </source>
</evidence>
<dbReference type="AlphaFoldDB" id="A0A8B8GAI5"/>
<keyword evidence="14" id="KW-1185">Reference proteome</keyword>
<evidence type="ECO:0000256" key="11">
    <source>
        <dbReference type="ARBA" id="ARBA00023306"/>
    </source>
</evidence>
<keyword evidence="4 12" id="KW-0863">Zinc-finger</keyword>
<dbReference type="InterPro" id="IPR026516">
    <property type="entry name" value="THAP1/10"/>
</dbReference>
<dbReference type="Proteomes" id="UP000694846">
    <property type="component" value="Unplaced"/>
</dbReference>
<dbReference type="GO" id="GO:0043565">
    <property type="term" value="F:sequence-specific DNA binding"/>
    <property type="evidence" value="ECO:0007669"/>
    <property type="project" value="InterPro"/>
</dbReference>
<sequence length="135" mass="15623">MSCSAVNCTNRISQGYRLCRFPTYPKRRQIWVINSRRYKWISTDSARLCHIHFEDNQFEQNQIDGLKKLKWNATPTIFDVPNPPKTIITPRKSLYKRPVTDDNVSSQIVDTVSVNANSLENTNNSNLESVSTFLQ</sequence>
<evidence type="ECO:0000256" key="1">
    <source>
        <dbReference type="ARBA" id="ARBA00004642"/>
    </source>
</evidence>
<proteinExistence type="inferred from homology"/>
<dbReference type="PROSITE" id="PS50950">
    <property type="entry name" value="ZF_THAP"/>
    <property type="match status" value="1"/>
</dbReference>
<dbReference type="PANTHER" id="PTHR46600">
    <property type="entry name" value="THAP DOMAIN-CONTAINING"/>
    <property type="match status" value="1"/>
</dbReference>
<keyword evidence="3" id="KW-0479">Metal-binding</keyword>
<evidence type="ECO:0000256" key="12">
    <source>
        <dbReference type="PROSITE-ProRule" id="PRU00309"/>
    </source>
</evidence>
<evidence type="ECO:0000256" key="3">
    <source>
        <dbReference type="ARBA" id="ARBA00022723"/>
    </source>
</evidence>
<evidence type="ECO:0000256" key="2">
    <source>
        <dbReference type="ARBA" id="ARBA00006177"/>
    </source>
</evidence>
<keyword evidence="8 12" id="KW-0238">DNA-binding</keyword>
<feature type="domain" description="THAP-type" evidence="13">
    <location>
        <begin position="1"/>
        <end position="78"/>
    </location>
</feature>
<comment type="subcellular location">
    <subcellularLocation>
        <location evidence="1">Nucleus</location>
        <location evidence="1">Nucleoplasm</location>
    </subcellularLocation>
</comment>
<dbReference type="SUPFAM" id="SSF57716">
    <property type="entry name" value="Glucocorticoid receptor-like (DNA-binding domain)"/>
    <property type="match status" value="1"/>
</dbReference>
<dbReference type="RefSeq" id="XP_025419792.1">
    <property type="nucleotide sequence ID" value="XM_025564007.1"/>
</dbReference>
<dbReference type="GeneID" id="112690088"/>
<dbReference type="OrthoDB" id="7312725at2759"/>
<evidence type="ECO:0000256" key="4">
    <source>
        <dbReference type="ARBA" id="ARBA00022771"/>
    </source>
</evidence>
<evidence type="ECO:0000256" key="6">
    <source>
        <dbReference type="ARBA" id="ARBA00023015"/>
    </source>
</evidence>
<keyword evidence="11" id="KW-0131">Cell cycle</keyword>
<dbReference type="SMART" id="SM00692">
    <property type="entry name" value="DM3"/>
    <property type="match status" value="1"/>
</dbReference>
<keyword evidence="9" id="KW-0804">Transcription</keyword>
<keyword evidence="6" id="KW-0805">Transcription regulation</keyword>
<protein>
    <submittedName>
        <fullName evidence="15">THAP domain-containing protein 2-like</fullName>
    </submittedName>
</protein>
<dbReference type="GO" id="GO:0005654">
    <property type="term" value="C:nucleoplasm"/>
    <property type="evidence" value="ECO:0007669"/>
    <property type="project" value="UniProtKB-SubCell"/>
</dbReference>
<evidence type="ECO:0000259" key="13">
    <source>
        <dbReference type="PROSITE" id="PS50950"/>
    </source>
</evidence>
<comment type="similarity">
    <text evidence="2">Belongs to the THAP1 family.</text>
</comment>
<gene>
    <name evidence="15" type="primary">LOC112690088</name>
</gene>
<evidence type="ECO:0000256" key="9">
    <source>
        <dbReference type="ARBA" id="ARBA00023163"/>
    </source>
</evidence>
<evidence type="ECO:0000256" key="5">
    <source>
        <dbReference type="ARBA" id="ARBA00022833"/>
    </source>
</evidence>
<dbReference type="SMART" id="SM00980">
    <property type="entry name" value="THAP"/>
    <property type="match status" value="1"/>
</dbReference>
<evidence type="ECO:0000256" key="7">
    <source>
        <dbReference type="ARBA" id="ARBA00023054"/>
    </source>
</evidence>
<dbReference type="Pfam" id="PF05485">
    <property type="entry name" value="THAP"/>
    <property type="match status" value="1"/>
</dbReference>
<accession>A0A8B8GAI5</accession>
<name>A0A8B8GAI5_9HEMI</name>
<reference evidence="15" key="1">
    <citation type="submission" date="2025-08" db="UniProtKB">
        <authorList>
            <consortium name="RefSeq"/>
        </authorList>
    </citation>
    <scope>IDENTIFICATION</scope>
    <source>
        <tissue evidence="15">Whole body</tissue>
    </source>
</reference>